<evidence type="ECO:0000313" key="4">
    <source>
        <dbReference type="Proteomes" id="UP001195483"/>
    </source>
</evidence>
<dbReference type="EMBL" id="JAEAOA010000163">
    <property type="protein sequence ID" value="KAK3582642.1"/>
    <property type="molecule type" value="Genomic_DNA"/>
</dbReference>
<dbReference type="PANTHER" id="PTHR36981">
    <property type="entry name" value="ZGC:195170"/>
    <property type="match status" value="1"/>
</dbReference>
<keyword evidence="4" id="KW-1185">Reference proteome</keyword>
<evidence type="ECO:0000313" key="3">
    <source>
        <dbReference type="EMBL" id="KAK3582642.1"/>
    </source>
</evidence>
<evidence type="ECO:0000259" key="2">
    <source>
        <dbReference type="Pfam" id="PF20478"/>
    </source>
</evidence>
<sequence length="203" mass="22731">MLEEEEEGSLVEGVQEGSLVEGKGTGREPSRRGTGRESSRRGTRRESSRRGTGRESSRRGTSRIQGPSVRTEVATTAEARDHQLKERIANMTHEAKDNILAQICQKHPNMVFEVLNCSSVEQQGYHPRPGESPSWRICSNCREMPTDEEKQCCKQILPNCYSKLPDFDLVVLDEVVLLVAQRYTQDALTAEEDNDYGGEACCL</sequence>
<dbReference type="Proteomes" id="UP001195483">
    <property type="component" value="Unassembled WGS sequence"/>
</dbReference>
<reference evidence="3" key="1">
    <citation type="journal article" date="2021" name="Genome Biol. Evol.">
        <title>A High-Quality Reference Genome for a Parasitic Bivalve with Doubly Uniparental Inheritance (Bivalvia: Unionida).</title>
        <authorList>
            <person name="Smith C.H."/>
        </authorList>
    </citation>
    <scope>NUCLEOTIDE SEQUENCE</scope>
    <source>
        <strain evidence="3">CHS0354</strain>
    </source>
</reference>
<name>A0AAE0RZR2_9BIVA</name>
<reference evidence="3" key="3">
    <citation type="submission" date="2023-05" db="EMBL/GenBank/DDBJ databases">
        <authorList>
            <person name="Smith C.H."/>
        </authorList>
    </citation>
    <scope>NUCLEOTIDE SEQUENCE</scope>
    <source>
        <strain evidence="3">CHS0354</strain>
        <tissue evidence="3">Mantle</tissue>
    </source>
</reference>
<dbReference type="InterPro" id="IPR046815">
    <property type="entry name" value="P2RX7_C"/>
</dbReference>
<feature type="compositionally biased region" description="Basic and acidic residues" evidence="1">
    <location>
        <begin position="24"/>
        <end position="58"/>
    </location>
</feature>
<feature type="domain" description="P2X purinoreceptor 7 intracellular" evidence="2">
    <location>
        <begin position="85"/>
        <end position="190"/>
    </location>
</feature>
<proteinExistence type="predicted"/>
<gene>
    <name evidence="3" type="ORF">CHS0354_001688</name>
</gene>
<organism evidence="3 4">
    <name type="scientific">Potamilus streckersoni</name>
    <dbReference type="NCBI Taxonomy" id="2493646"/>
    <lineage>
        <taxon>Eukaryota</taxon>
        <taxon>Metazoa</taxon>
        <taxon>Spiralia</taxon>
        <taxon>Lophotrochozoa</taxon>
        <taxon>Mollusca</taxon>
        <taxon>Bivalvia</taxon>
        <taxon>Autobranchia</taxon>
        <taxon>Heteroconchia</taxon>
        <taxon>Palaeoheterodonta</taxon>
        <taxon>Unionida</taxon>
        <taxon>Unionoidea</taxon>
        <taxon>Unionidae</taxon>
        <taxon>Ambleminae</taxon>
        <taxon>Lampsilini</taxon>
        <taxon>Potamilus</taxon>
    </lineage>
</organism>
<accession>A0AAE0RZR2</accession>
<dbReference type="Pfam" id="PF20478">
    <property type="entry name" value="P2RX7_C"/>
    <property type="match status" value="1"/>
</dbReference>
<comment type="caution">
    <text evidence="3">The sequence shown here is derived from an EMBL/GenBank/DDBJ whole genome shotgun (WGS) entry which is preliminary data.</text>
</comment>
<protein>
    <recommendedName>
        <fullName evidence="2">P2X purinoreceptor 7 intracellular domain-containing protein</fullName>
    </recommendedName>
</protein>
<evidence type="ECO:0000256" key="1">
    <source>
        <dbReference type="SAM" id="MobiDB-lite"/>
    </source>
</evidence>
<feature type="region of interest" description="Disordered" evidence="1">
    <location>
        <begin position="1"/>
        <end position="81"/>
    </location>
</feature>
<dbReference type="AlphaFoldDB" id="A0AAE0RZR2"/>
<reference evidence="3" key="2">
    <citation type="journal article" date="2021" name="Genome Biol. Evol.">
        <title>Developing a high-quality reference genome for a parasitic bivalve with doubly uniparental inheritance (Bivalvia: Unionida).</title>
        <authorList>
            <person name="Smith C.H."/>
        </authorList>
    </citation>
    <scope>NUCLEOTIDE SEQUENCE</scope>
    <source>
        <strain evidence="3">CHS0354</strain>
        <tissue evidence="3">Mantle</tissue>
    </source>
</reference>